<comment type="caution">
    <text evidence="1">The sequence shown here is derived from an EMBL/GenBank/DDBJ whole genome shotgun (WGS) entry which is preliminary data.</text>
</comment>
<evidence type="ECO:0000313" key="2">
    <source>
        <dbReference type="Proteomes" id="UP000287300"/>
    </source>
</evidence>
<sequence>MKTDIPVFDVGERTRLRTRVNLSSRLHFGVVFKNVQDSGPECPQAWESAPVRWLFNIRRGTYADQNQSCMVDFRIITSQ</sequence>
<proteinExistence type="predicted"/>
<gene>
    <name evidence="1" type="ORF">NBRC3188_1466</name>
</gene>
<protein>
    <submittedName>
        <fullName evidence="1">Uncharacterized protein</fullName>
    </submittedName>
</protein>
<evidence type="ECO:0000313" key="1">
    <source>
        <dbReference type="EMBL" id="GCD52769.1"/>
    </source>
</evidence>
<accession>A0A401WTU1</accession>
<organism evidence="1 2">
    <name type="scientific">Acetobacter pasteurianus NBRC 3188</name>
    <dbReference type="NCBI Taxonomy" id="1226663"/>
    <lineage>
        <taxon>Bacteria</taxon>
        <taxon>Pseudomonadati</taxon>
        <taxon>Pseudomonadota</taxon>
        <taxon>Alphaproteobacteria</taxon>
        <taxon>Acetobacterales</taxon>
        <taxon>Acetobacteraceae</taxon>
        <taxon>Acetobacter</taxon>
    </lineage>
</organism>
<reference evidence="1 2" key="1">
    <citation type="submission" date="2016-06" db="EMBL/GenBank/DDBJ databases">
        <title>Acetobacter pasteurianus NBRC 3188 whole genome sequencing project.</title>
        <authorList>
            <person name="Matsutani M."/>
            <person name="Shiwa Y."/>
            <person name="Okamoto-Kainuma A."/>
            <person name="Ishikawa M."/>
            <person name="Koizumi Y."/>
            <person name="Yoshikawa H."/>
            <person name="Yakushi T."/>
            <person name="Matsushita K."/>
        </authorList>
    </citation>
    <scope>NUCLEOTIDE SEQUENCE [LARGE SCALE GENOMIC DNA]</scope>
    <source>
        <strain evidence="1 2">NBRC 3188</strain>
    </source>
</reference>
<dbReference type="Proteomes" id="UP000287300">
    <property type="component" value="Unassembled WGS sequence"/>
</dbReference>
<dbReference type="AlphaFoldDB" id="A0A401WTU1"/>
<name>A0A401WTU1_ACEPA</name>
<dbReference type="EMBL" id="BDES01000038">
    <property type="protein sequence ID" value="GCD52769.1"/>
    <property type="molecule type" value="Genomic_DNA"/>
</dbReference>